<name>A0A7W6WHK5_9HYPH</name>
<comment type="caution">
    <text evidence="1">The sequence shown here is derived from an EMBL/GenBank/DDBJ whole genome shotgun (WGS) entry which is preliminary data.</text>
</comment>
<accession>A0A7W6WHK5</accession>
<proteinExistence type="predicted"/>
<evidence type="ECO:0000313" key="1">
    <source>
        <dbReference type="EMBL" id="MBB4278617.1"/>
    </source>
</evidence>
<dbReference type="AlphaFoldDB" id="A0A7W6WHK5"/>
<reference evidence="1 2" key="1">
    <citation type="submission" date="2020-08" db="EMBL/GenBank/DDBJ databases">
        <title>Genomic Encyclopedia of Type Strains, Phase IV (KMG-V): Genome sequencing to study the core and pangenomes of soil and plant-associated prokaryotes.</title>
        <authorList>
            <person name="Whitman W."/>
        </authorList>
    </citation>
    <scope>NUCLEOTIDE SEQUENCE [LARGE SCALE GENOMIC DNA]</scope>
    <source>
        <strain evidence="1 2">SEMIA 402</strain>
    </source>
</reference>
<dbReference type="Proteomes" id="UP000533641">
    <property type="component" value="Unassembled WGS sequence"/>
</dbReference>
<organism evidence="1 2">
    <name type="scientific">Rhizobium mongolense</name>
    <dbReference type="NCBI Taxonomy" id="57676"/>
    <lineage>
        <taxon>Bacteria</taxon>
        <taxon>Pseudomonadati</taxon>
        <taxon>Pseudomonadota</taxon>
        <taxon>Alphaproteobacteria</taxon>
        <taxon>Hyphomicrobiales</taxon>
        <taxon>Rhizobiaceae</taxon>
        <taxon>Rhizobium/Agrobacterium group</taxon>
        <taxon>Rhizobium</taxon>
    </lineage>
</organism>
<protein>
    <submittedName>
        <fullName evidence="1">Uncharacterized protein</fullName>
    </submittedName>
</protein>
<gene>
    <name evidence="1" type="ORF">GGE12_006428</name>
</gene>
<sequence>MAVFWPLGSFIGAYIDVGWQRENDAASSSRADLVSVPHTVAAQERDRGRFAQTHSCGNKRRSRVLIGEEERSR</sequence>
<dbReference type="EMBL" id="JACIGM010000020">
    <property type="protein sequence ID" value="MBB4278617.1"/>
    <property type="molecule type" value="Genomic_DNA"/>
</dbReference>
<evidence type="ECO:0000313" key="2">
    <source>
        <dbReference type="Proteomes" id="UP000533641"/>
    </source>
</evidence>